<dbReference type="KEGG" id="sae:NWMN_0402"/>
<evidence type="ECO:0000313" key="2">
    <source>
        <dbReference type="Proteomes" id="UP000006386"/>
    </source>
</evidence>
<dbReference type="EMBL" id="AP009351">
    <property type="protein sequence ID" value="BAF66674.1"/>
    <property type="molecule type" value="Genomic_DNA"/>
</dbReference>
<name>A0A0H3K703_STAAE</name>
<sequence>MIDMKFKKVLVATAMVGVLATGVVGYGNQADAKVYSQNGLVLHDDANFLEHELSYIDVLLDKNADQATKDNLRSYFADKGLHSIKDIINKAKQDGFDVSKYEHVK</sequence>
<dbReference type="AlphaFoldDB" id="A0A0H3K703"/>
<dbReference type="Proteomes" id="UP000006386">
    <property type="component" value="Chromosome"/>
</dbReference>
<dbReference type="HOGENOM" id="CLU_176337_0_0_9"/>
<accession>A0A0H3K703</accession>
<evidence type="ECO:0008006" key="3">
    <source>
        <dbReference type="Google" id="ProtNLM"/>
    </source>
</evidence>
<dbReference type="NCBIfam" id="NF033694">
    <property type="entry name" value="perox_inhi_SPIN"/>
    <property type="match status" value="1"/>
</dbReference>
<protein>
    <recommendedName>
        <fullName evidence="3">Myeloperoxidase inhibitor SPIN</fullName>
    </recommendedName>
</protein>
<evidence type="ECO:0000313" key="1">
    <source>
        <dbReference type="EMBL" id="BAF66674.1"/>
    </source>
</evidence>
<organism evidence="1 2">
    <name type="scientific">Staphylococcus aureus (strain Newman)</name>
    <dbReference type="NCBI Taxonomy" id="426430"/>
    <lineage>
        <taxon>Bacteria</taxon>
        <taxon>Bacillati</taxon>
        <taxon>Bacillota</taxon>
        <taxon>Bacilli</taxon>
        <taxon>Bacillales</taxon>
        <taxon>Staphylococcaceae</taxon>
        <taxon>Staphylococcus</taxon>
    </lineage>
</organism>
<proteinExistence type="predicted"/>
<gene>
    <name evidence="1" type="ordered locus">NWMN_0402</name>
</gene>
<reference evidence="1 2" key="1">
    <citation type="journal article" date="2008" name="J. Bacteriol.">
        <title>Genome sequence of Staphylococcus aureus strain Newman and comparative analysis of staphylococcal genomes: polymorphism and evolution of two major pathogenicity islands.</title>
        <authorList>
            <person name="Baba T."/>
            <person name="Bae T."/>
            <person name="Schneewind O."/>
            <person name="Takeuchi F."/>
            <person name="Hiramatsu K."/>
        </authorList>
    </citation>
    <scope>NUCLEOTIDE SEQUENCE [LARGE SCALE GENOMIC DNA]</scope>
    <source>
        <strain evidence="1 2">Newman</strain>
    </source>
</reference>